<dbReference type="InterPro" id="IPR012942">
    <property type="entry name" value="SRR1-like"/>
</dbReference>
<feature type="region of interest" description="Disordered" evidence="1">
    <location>
        <begin position="1"/>
        <end position="35"/>
    </location>
</feature>
<proteinExistence type="predicted"/>
<dbReference type="PANTHER" id="PTHR42080:SF1">
    <property type="entry name" value="SRR1-LIKE DOMAIN-CONTAINING PROTEIN"/>
    <property type="match status" value="1"/>
</dbReference>
<evidence type="ECO:0000313" key="3">
    <source>
        <dbReference type="EMBL" id="KAJ8060265.1"/>
    </source>
</evidence>
<dbReference type="AlphaFoldDB" id="A0A9X0ACL2"/>
<evidence type="ECO:0000259" key="2">
    <source>
        <dbReference type="Pfam" id="PF07985"/>
    </source>
</evidence>
<gene>
    <name evidence="3" type="ORF">OCU04_010606</name>
</gene>
<evidence type="ECO:0000256" key="1">
    <source>
        <dbReference type="SAM" id="MobiDB-lite"/>
    </source>
</evidence>
<reference evidence="3" key="1">
    <citation type="submission" date="2022-11" db="EMBL/GenBank/DDBJ databases">
        <title>Genome Resource of Sclerotinia nivalis Strain SnTB1, a Plant Pathogen Isolated from American Ginseng.</title>
        <authorList>
            <person name="Fan S."/>
        </authorList>
    </citation>
    <scope>NUCLEOTIDE SEQUENCE</scope>
    <source>
        <strain evidence="3">SnTB1</strain>
    </source>
</reference>
<feature type="compositionally biased region" description="Low complexity" evidence="1">
    <location>
        <begin position="1"/>
        <end position="12"/>
    </location>
</feature>
<protein>
    <recommendedName>
        <fullName evidence="2">SRR1-like domain-containing protein</fullName>
    </recommendedName>
</protein>
<dbReference type="OrthoDB" id="5318346at2759"/>
<feature type="compositionally biased region" description="Low complexity" evidence="1">
    <location>
        <begin position="22"/>
        <end position="35"/>
    </location>
</feature>
<accession>A0A9X0ACL2</accession>
<name>A0A9X0ACL2_9HELO</name>
<dbReference type="Pfam" id="PF07985">
    <property type="entry name" value="SRR1"/>
    <property type="match status" value="1"/>
</dbReference>
<feature type="domain" description="SRR1-like" evidence="2">
    <location>
        <begin position="136"/>
        <end position="282"/>
    </location>
</feature>
<dbReference type="EMBL" id="JAPEIS010000013">
    <property type="protein sequence ID" value="KAJ8060265.1"/>
    <property type="molecule type" value="Genomic_DNA"/>
</dbReference>
<dbReference type="Proteomes" id="UP001152300">
    <property type="component" value="Unassembled WGS sequence"/>
</dbReference>
<sequence length="351" mass="39813">MSSSQVSENSNSSEKDVDTAMSSSPNNPSTSISIPWDEGDLILQGFEDEMAILAKWDDPQQTVKVDKWKLLRIPWEDEDDEASFFRKTSVSYKWGKAEPYYDSDYRGYIRWDESQLDAEFGKYKIGDADENELATLIETMKEGKVQPTNVVCLALGTLHAQHPWSREWSFGQLSALLKFIELLGILSNAKKLIQDPAMTPGDEIFFRKFGFQAVADPEGINAIDEGTLLFFIHGMDEITERIMDRPPPAMFISDRSLAVRMHQKRSVRQKMRETLAMKNLFASQRIPRIRGWRGMWGINLYWRRAAKRKTLKGKFIGAGVKIALACLGKKNGGEFVVGEPGELNPAMENSE</sequence>
<dbReference type="PANTHER" id="PTHR42080">
    <property type="entry name" value="SRR1 DOMAIN-CONTAINING PROTEIN"/>
    <property type="match status" value="1"/>
</dbReference>
<organism evidence="3 4">
    <name type="scientific">Sclerotinia nivalis</name>
    <dbReference type="NCBI Taxonomy" id="352851"/>
    <lineage>
        <taxon>Eukaryota</taxon>
        <taxon>Fungi</taxon>
        <taxon>Dikarya</taxon>
        <taxon>Ascomycota</taxon>
        <taxon>Pezizomycotina</taxon>
        <taxon>Leotiomycetes</taxon>
        <taxon>Helotiales</taxon>
        <taxon>Sclerotiniaceae</taxon>
        <taxon>Sclerotinia</taxon>
    </lineage>
</organism>
<keyword evidence="4" id="KW-1185">Reference proteome</keyword>
<comment type="caution">
    <text evidence="3">The sequence shown here is derived from an EMBL/GenBank/DDBJ whole genome shotgun (WGS) entry which is preliminary data.</text>
</comment>
<evidence type="ECO:0000313" key="4">
    <source>
        <dbReference type="Proteomes" id="UP001152300"/>
    </source>
</evidence>